<dbReference type="Proteomes" id="UP000468388">
    <property type="component" value="Unassembled WGS sequence"/>
</dbReference>
<protein>
    <recommendedName>
        <fullName evidence="6">Methylamine utilisation protein MauE domain-containing protein</fullName>
    </recommendedName>
</protein>
<evidence type="ECO:0000313" key="7">
    <source>
        <dbReference type="EMBL" id="MVT42024.1"/>
    </source>
</evidence>
<evidence type="ECO:0000313" key="8">
    <source>
        <dbReference type="Proteomes" id="UP000468388"/>
    </source>
</evidence>
<sequence>MIKKWLVEIISLLFVLLFIYTAVYKIIDFRNFQAVIGQSPMITRFAPLVAIGVPIAEITISGLLVLPRYRIIGLCASFAIMLLFTFYIIILLNLNIHLPCSCGGIIAEMNWNQHLVFNIVFVILALIGISIYKR</sequence>
<dbReference type="EMBL" id="WRXO01000004">
    <property type="protein sequence ID" value="MVT42024.1"/>
    <property type="molecule type" value="Genomic_DNA"/>
</dbReference>
<gene>
    <name evidence="7" type="ORF">GO495_15640</name>
</gene>
<accession>A0A6N8JAN2</accession>
<keyword evidence="3 5" id="KW-1133">Transmembrane helix</keyword>
<evidence type="ECO:0000256" key="4">
    <source>
        <dbReference type="ARBA" id="ARBA00023136"/>
    </source>
</evidence>
<feature type="transmembrane region" description="Helical" evidence="5">
    <location>
        <begin position="45"/>
        <end position="65"/>
    </location>
</feature>
<proteinExistence type="predicted"/>
<comment type="subcellular location">
    <subcellularLocation>
        <location evidence="1">Membrane</location>
        <topology evidence="1">Multi-pass membrane protein</topology>
    </subcellularLocation>
</comment>
<organism evidence="7 8">
    <name type="scientific">Chitinophaga oryziterrae</name>
    <dbReference type="NCBI Taxonomy" id="1031224"/>
    <lineage>
        <taxon>Bacteria</taxon>
        <taxon>Pseudomonadati</taxon>
        <taxon>Bacteroidota</taxon>
        <taxon>Chitinophagia</taxon>
        <taxon>Chitinophagales</taxon>
        <taxon>Chitinophagaceae</taxon>
        <taxon>Chitinophaga</taxon>
    </lineage>
</organism>
<keyword evidence="8" id="KW-1185">Reference proteome</keyword>
<evidence type="ECO:0000256" key="5">
    <source>
        <dbReference type="SAM" id="Phobius"/>
    </source>
</evidence>
<name>A0A6N8JAN2_9BACT</name>
<feature type="transmembrane region" description="Helical" evidence="5">
    <location>
        <begin position="6"/>
        <end position="24"/>
    </location>
</feature>
<reference evidence="7 8" key="1">
    <citation type="submission" date="2019-12" db="EMBL/GenBank/DDBJ databases">
        <title>The draft genomic sequence of strain Chitinophaga oryziterrae JCM 16595.</title>
        <authorList>
            <person name="Zhang X."/>
        </authorList>
    </citation>
    <scope>NUCLEOTIDE SEQUENCE [LARGE SCALE GENOMIC DNA]</scope>
    <source>
        <strain evidence="7 8">JCM 16595</strain>
    </source>
</reference>
<feature type="transmembrane region" description="Helical" evidence="5">
    <location>
        <begin position="71"/>
        <end position="94"/>
    </location>
</feature>
<dbReference type="GO" id="GO:0016020">
    <property type="term" value="C:membrane"/>
    <property type="evidence" value="ECO:0007669"/>
    <property type="project" value="UniProtKB-SubCell"/>
</dbReference>
<dbReference type="InterPro" id="IPR009908">
    <property type="entry name" value="Methylamine_util_MauE"/>
</dbReference>
<dbReference type="AlphaFoldDB" id="A0A6N8JAN2"/>
<evidence type="ECO:0000256" key="2">
    <source>
        <dbReference type="ARBA" id="ARBA00022692"/>
    </source>
</evidence>
<dbReference type="GO" id="GO:0030416">
    <property type="term" value="P:methylamine metabolic process"/>
    <property type="evidence" value="ECO:0007669"/>
    <property type="project" value="InterPro"/>
</dbReference>
<evidence type="ECO:0000256" key="1">
    <source>
        <dbReference type="ARBA" id="ARBA00004141"/>
    </source>
</evidence>
<dbReference type="Pfam" id="PF07291">
    <property type="entry name" value="MauE"/>
    <property type="match status" value="1"/>
</dbReference>
<feature type="domain" description="Methylamine utilisation protein MauE" evidence="6">
    <location>
        <begin position="3"/>
        <end position="129"/>
    </location>
</feature>
<comment type="caution">
    <text evidence="7">The sequence shown here is derived from an EMBL/GenBank/DDBJ whole genome shotgun (WGS) entry which is preliminary data.</text>
</comment>
<keyword evidence="2 5" id="KW-0812">Transmembrane</keyword>
<dbReference type="RefSeq" id="WP_157300660.1">
    <property type="nucleotide sequence ID" value="NZ_BAAAZB010000005.1"/>
</dbReference>
<evidence type="ECO:0000256" key="3">
    <source>
        <dbReference type="ARBA" id="ARBA00022989"/>
    </source>
</evidence>
<keyword evidence="4 5" id="KW-0472">Membrane</keyword>
<feature type="transmembrane region" description="Helical" evidence="5">
    <location>
        <begin position="115"/>
        <end position="132"/>
    </location>
</feature>
<dbReference type="OrthoDB" id="680026at2"/>
<evidence type="ECO:0000259" key="6">
    <source>
        <dbReference type="Pfam" id="PF07291"/>
    </source>
</evidence>